<sequence>MSTVFASVSVSLDGFVAGPDAGPRNPLGDGGSKMHRWVFDLEAWRERQGVESGERIRDNEIVKEEFDRAGAYVMGRRMFDEGEVAWADPPPFRAPVFVLTHNSREPWGRKGGTTFEFVTDGPVSAVEQAREAADGKDVRVSGGAAAVRQRLEAGLLDELEVHIAPVVLGAGTRLFDGPLAGGSRLEPDRVVDSPAVTHVRYRVLR</sequence>
<evidence type="ECO:0000313" key="3">
    <source>
        <dbReference type="Proteomes" id="UP000031675"/>
    </source>
</evidence>
<dbReference type="EMBL" id="JROO01000006">
    <property type="protein sequence ID" value="KIH99999.1"/>
    <property type="molecule type" value="Genomic_DNA"/>
</dbReference>
<comment type="caution">
    <text evidence="2">The sequence shown here is derived from an EMBL/GenBank/DDBJ whole genome shotgun (WGS) entry which is preliminary data.</text>
</comment>
<dbReference type="Gene3D" id="3.40.430.10">
    <property type="entry name" value="Dihydrofolate Reductase, subunit A"/>
    <property type="match status" value="1"/>
</dbReference>
<name>A0A0C2FL12_9ACTN</name>
<dbReference type="STRING" id="183763.LP52_03335"/>
<dbReference type="Pfam" id="PF01872">
    <property type="entry name" value="RibD_C"/>
    <property type="match status" value="1"/>
</dbReference>
<dbReference type="SUPFAM" id="SSF53597">
    <property type="entry name" value="Dihydrofolate reductase-like"/>
    <property type="match status" value="1"/>
</dbReference>
<reference evidence="3" key="1">
    <citation type="journal article" date="2015" name="Chem. Biol.">
        <title>Structure, bioactivity, and resistance mechanism of streptomonomicin, an unusual lasso Peptide from an understudied halophilic actinomycete.</title>
        <authorList>
            <person name="Metelev M."/>
            <person name="Tietz J.I."/>
            <person name="Melby J.O."/>
            <person name="Blair P.M."/>
            <person name="Zhu L."/>
            <person name="Livnat I."/>
            <person name="Severinov K."/>
            <person name="Mitchell D.A."/>
        </authorList>
    </citation>
    <scope>NUCLEOTIDE SEQUENCE [LARGE SCALE GENOMIC DNA]</scope>
    <source>
        <strain evidence="3">YIM 90003</strain>
    </source>
</reference>
<keyword evidence="3" id="KW-1185">Reference proteome</keyword>
<dbReference type="InterPro" id="IPR050765">
    <property type="entry name" value="Riboflavin_Biosynth_HTPR"/>
</dbReference>
<gene>
    <name evidence="2" type="ORF">LP52_03335</name>
</gene>
<dbReference type="OrthoDB" id="2313602at2"/>
<evidence type="ECO:0000259" key="1">
    <source>
        <dbReference type="Pfam" id="PF01872"/>
    </source>
</evidence>
<protein>
    <recommendedName>
        <fullName evidence="1">Bacterial bifunctional deaminase-reductase C-terminal domain-containing protein</fullName>
    </recommendedName>
</protein>
<feature type="domain" description="Bacterial bifunctional deaminase-reductase C-terminal" evidence="1">
    <location>
        <begin position="3"/>
        <end position="179"/>
    </location>
</feature>
<proteinExistence type="predicted"/>
<dbReference type="GO" id="GO:0009231">
    <property type="term" value="P:riboflavin biosynthetic process"/>
    <property type="evidence" value="ECO:0007669"/>
    <property type="project" value="InterPro"/>
</dbReference>
<dbReference type="RefSeq" id="WP_040270653.1">
    <property type="nucleotide sequence ID" value="NZ_JROO01000006.1"/>
</dbReference>
<dbReference type="InterPro" id="IPR002734">
    <property type="entry name" value="RibDG_C"/>
</dbReference>
<organism evidence="2 3">
    <name type="scientific">Streptomonospora alba</name>
    <dbReference type="NCBI Taxonomy" id="183763"/>
    <lineage>
        <taxon>Bacteria</taxon>
        <taxon>Bacillati</taxon>
        <taxon>Actinomycetota</taxon>
        <taxon>Actinomycetes</taxon>
        <taxon>Streptosporangiales</taxon>
        <taxon>Nocardiopsidaceae</taxon>
        <taxon>Streptomonospora</taxon>
    </lineage>
</organism>
<dbReference type="Proteomes" id="UP000031675">
    <property type="component" value="Unassembled WGS sequence"/>
</dbReference>
<dbReference type="GO" id="GO:0008703">
    <property type="term" value="F:5-amino-6-(5-phosphoribosylamino)uracil reductase activity"/>
    <property type="evidence" value="ECO:0007669"/>
    <property type="project" value="InterPro"/>
</dbReference>
<accession>A0A0C2FL12</accession>
<evidence type="ECO:0000313" key="2">
    <source>
        <dbReference type="EMBL" id="KIH99999.1"/>
    </source>
</evidence>
<dbReference type="InterPro" id="IPR024072">
    <property type="entry name" value="DHFR-like_dom_sf"/>
</dbReference>
<dbReference type="AlphaFoldDB" id="A0A0C2FL12"/>
<dbReference type="PANTHER" id="PTHR38011:SF12">
    <property type="entry name" value="BIFUNCTIONAL DEAMINASE-REDUCTASE DOMAIN PROTEIN"/>
    <property type="match status" value="1"/>
</dbReference>
<dbReference type="PANTHER" id="PTHR38011">
    <property type="entry name" value="DIHYDROFOLATE REDUCTASE FAMILY PROTEIN (AFU_ORTHOLOGUE AFUA_8G06820)"/>
    <property type="match status" value="1"/>
</dbReference>